<feature type="transmembrane region" description="Helical" evidence="2">
    <location>
        <begin position="233"/>
        <end position="255"/>
    </location>
</feature>
<feature type="region of interest" description="Disordered" evidence="1">
    <location>
        <begin position="586"/>
        <end position="616"/>
    </location>
</feature>
<feature type="transmembrane region" description="Helical" evidence="2">
    <location>
        <begin position="428"/>
        <end position="454"/>
    </location>
</feature>
<name>A0A2P8DS24_9ACTN</name>
<keyword evidence="4" id="KW-1185">Reference proteome</keyword>
<organism evidence="3 4">
    <name type="scientific">Murinocardiopsis flavida</name>
    <dbReference type="NCBI Taxonomy" id="645275"/>
    <lineage>
        <taxon>Bacteria</taxon>
        <taxon>Bacillati</taxon>
        <taxon>Actinomycetota</taxon>
        <taxon>Actinomycetes</taxon>
        <taxon>Streptosporangiales</taxon>
        <taxon>Nocardiopsidaceae</taxon>
        <taxon>Murinocardiopsis</taxon>
    </lineage>
</organism>
<dbReference type="Proteomes" id="UP000240542">
    <property type="component" value="Unassembled WGS sequence"/>
</dbReference>
<feature type="compositionally biased region" description="Gly residues" evidence="1">
    <location>
        <begin position="606"/>
        <end position="616"/>
    </location>
</feature>
<dbReference type="EMBL" id="PYGA01000002">
    <property type="protein sequence ID" value="PSL00016.1"/>
    <property type="molecule type" value="Genomic_DNA"/>
</dbReference>
<feature type="transmembrane region" description="Helical" evidence="2">
    <location>
        <begin position="460"/>
        <end position="480"/>
    </location>
</feature>
<accession>A0A2P8DS24</accession>
<keyword evidence="2" id="KW-0812">Transmembrane</keyword>
<evidence type="ECO:0000256" key="1">
    <source>
        <dbReference type="SAM" id="MobiDB-lite"/>
    </source>
</evidence>
<reference evidence="3 4" key="1">
    <citation type="submission" date="2018-03" db="EMBL/GenBank/DDBJ databases">
        <title>Genomic Encyclopedia of Archaeal and Bacterial Type Strains, Phase II (KMG-II): from individual species to whole genera.</title>
        <authorList>
            <person name="Goeker M."/>
        </authorList>
    </citation>
    <scope>NUCLEOTIDE SEQUENCE [LARGE SCALE GENOMIC DNA]</scope>
    <source>
        <strain evidence="3 4">DSM 45312</strain>
    </source>
</reference>
<evidence type="ECO:0000313" key="3">
    <source>
        <dbReference type="EMBL" id="PSL00016.1"/>
    </source>
</evidence>
<keyword evidence="2" id="KW-1133">Transmembrane helix</keyword>
<protein>
    <submittedName>
        <fullName evidence="3">Uncharacterized protein</fullName>
    </submittedName>
</protein>
<sequence>MAVRSEWVGAAVRESDRWLDLGPEQRRALPRALAYGSGLFLASLVPLGAFAWALRSVEANGFSAIPAVGMVVAAAGCVAGLGVTALILFWTPRFLARQGVEFGDDGLRLVQEPRWWFRGRAMHVRWEDVDSFTPSGAAGPRRWTWRVLGLRGVAPHARPPHWTALVLAGGEPPRGVARSATIRLFLQLREDSAAEFTRLLESHRSQAEPAPRAEPGRATAARGWLALRRSHRVAWLLLCLTALLLPAVPLGPLVLQDGLARLDPGDPAVALFAVMSAVGLSAALVAAPWQWAEQGMVVTDRGLGFERRPLWWVPERRGFVRWEDVLGTAVREVVRTSPGEQHQAVVEVYLDRLDASERFPGWVRRVRAGEALWGEATDCARLVVPLGDPQERSRVSLLLAQASPPSLAGPSALGAGPRSTYWIPVRRWVLPALMVPVLPICAVSGVALAAATAGSAPAPGIWAGVLGFAAVGLAAAARLLPPLCARQGIVVDDDGLRLVREPLLWSRELTARVRWEHVRAIRPGTALTLSRLGDWNGGFTFPVTDVVVERRHAPARTPWWARTGGADPDVVRLRLCPGAEQHPLLSRAVQGRVGRGSGEPYEGGDRGGALGGPRRH</sequence>
<keyword evidence="2" id="KW-0472">Membrane</keyword>
<feature type="transmembrane region" description="Helical" evidence="2">
    <location>
        <begin position="267"/>
        <end position="287"/>
    </location>
</feature>
<dbReference type="AlphaFoldDB" id="A0A2P8DS24"/>
<proteinExistence type="predicted"/>
<feature type="transmembrane region" description="Helical" evidence="2">
    <location>
        <begin position="65"/>
        <end position="90"/>
    </location>
</feature>
<evidence type="ECO:0000313" key="4">
    <source>
        <dbReference type="Proteomes" id="UP000240542"/>
    </source>
</evidence>
<comment type="caution">
    <text evidence="3">The sequence shown here is derived from an EMBL/GenBank/DDBJ whole genome shotgun (WGS) entry which is preliminary data.</text>
</comment>
<evidence type="ECO:0000256" key="2">
    <source>
        <dbReference type="SAM" id="Phobius"/>
    </source>
</evidence>
<gene>
    <name evidence="3" type="ORF">CLV63_102142</name>
</gene>
<feature type="transmembrane region" description="Helical" evidence="2">
    <location>
        <begin position="32"/>
        <end position="53"/>
    </location>
</feature>